<dbReference type="RefSeq" id="WP_043814186.1">
    <property type="nucleotide sequence ID" value="NZ_JOEF01000045.1"/>
</dbReference>
<dbReference type="GO" id="GO:0016810">
    <property type="term" value="F:hydrolase activity, acting on carbon-nitrogen (but not peptide) bonds"/>
    <property type="evidence" value="ECO:0007669"/>
    <property type="project" value="InterPro"/>
</dbReference>
<protein>
    <submittedName>
        <fullName evidence="2">Polysaccharide deacetylase</fullName>
    </submittedName>
</protein>
<dbReference type="PROSITE" id="PS51677">
    <property type="entry name" value="NODB"/>
    <property type="match status" value="1"/>
</dbReference>
<evidence type="ECO:0000259" key="1">
    <source>
        <dbReference type="PROSITE" id="PS51677"/>
    </source>
</evidence>
<gene>
    <name evidence="2" type="ORF">SAMN04489726_4583</name>
</gene>
<dbReference type="Gene3D" id="3.20.20.370">
    <property type="entry name" value="Glycoside hydrolase/deacetylase"/>
    <property type="match status" value="1"/>
</dbReference>
<name>A0A1G9Y3U7_ALLAB</name>
<dbReference type="SUPFAM" id="SSF88713">
    <property type="entry name" value="Glycoside hydrolase/deacetylase"/>
    <property type="match status" value="1"/>
</dbReference>
<dbReference type="OrthoDB" id="9784220at2"/>
<accession>A0A1G9Y3U7</accession>
<dbReference type="InterPro" id="IPR002509">
    <property type="entry name" value="NODB_dom"/>
</dbReference>
<dbReference type="STRING" id="211114.SAMN04489726_4583"/>
<dbReference type="Proteomes" id="UP000183376">
    <property type="component" value="Chromosome I"/>
</dbReference>
<reference evidence="2 3" key="1">
    <citation type="submission" date="2016-10" db="EMBL/GenBank/DDBJ databases">
        <authorList>
            <person name="de Groot N.N."/>
        </authorList>
    </citation>
    <scope>NUCLEOTIDE SEQUENCE [LARGE SCALE GENOMIC DNA]</scope>
    <source>
        <strain evidence="2 3">DSM 44149</strain>
    </source>
</reference>
<evidence type="ECO:0000313" key="2">
    <source>
        <dbReference type="EMBL" id="SDN03738.1"/>
    </source>
</evidence>
<dbReference type="InterPro" id="IPR011330">
    <property type="entry name" value="Glyco_hydro/deAcase_b/a-brl"/>
</dbReference>
<dbReference type="EMBL" id="LT629701">
    <property type="protein sequence ID" value="SDN03738.1"/>
    <property type="molecule type" value="Genomic_DNA"/>
</dbReference>
<proteinExistence type="predicted"/>
<sequence length="293" mass="32128">MTTTSWLAGAAAVATLTFDVDAESPVLAAGAHYAEHLMTMSHQSYGPDVGVPRILDMLDELGVPATFFIPGWVAEQRPGLAASIVDRGHEVAHHSYAHRAPTSMTAAQEREDFARAMDVFTAQGIEISGHRAALWGARWQTPELVAEHGLRYDSSLMADDRPYRIATARGEIAELPVHWSLDDWEQYAFLPEPHIGSVIESPVKVLEMWRAELDGMRHYGCLFNLCCHPFLSGRPGRIMALRQLVEYALECGDVSFVRCADLADRVLADPALVAEPLPAPPSYPENPSASSAR</sequence>
<organism evidence="2 3">
    <name type="scientific">Allokutzneria albata</name>
    <name type="common">Kibdelosporangium albatum</name>
    <dbReference type="NCBI Taxonomy" id="211114"/>
    <lineage>
        <taxon>Bacteria</taxon>
        <taxon>Bacillati</taxon>
        <taxon>Actinomycetota</taxon>
        <taxon>Actinomycetes</taxon>
        <taxon>Pseudonocardiales</taxon>
        <taxon>Pseudonocardiaceae</taxon>
        <taxon>Allokutzneria</taxon>
    </lineage>
</organism>
<dbReference type="Pfam" id="PF01522">
    <property type="entry name" value="Polysacc_deac_1"/>
    <property type="match status" value="1"/>
</dbReference>
<dbReference type="PANTHER" id="PTHR47561">
    <property type="entry name" value="POLYSACCHARIDE DEACETYLASE FAMILY PROTEIN (AFU_ORTHOLOGUE AFUA_6G05030)"/>
    <property type="match status" value="1"/>
</dbReference>
<dbReference type="PANTHER" id="PTHR47561:SF1">
    <property type="entry name" value="POLYSACCHARIDE DEACETYLASE FAMILY PROTEIN (AFU_ORTHOLOGUE AFUA_6G05030)"/>
    <property type="match status" value="1"/>
</dbReference>
<feature type="domain" description="NodB homology" evidence="1">
    <location>
        <begin position="37"/>
        <end position="257"/>
    </location>
</feature>
<dbReference type="CDD" id="cd10938">
    <property type="entry name" value="CE4_HpPgdA_like"/>
    <property type="match status" value="1"/>
</dbReference>
<evidence type="ECO:0000313" key="3">
    <source>
        <dbReference type="Proteomes" id="UP000183376"/>
    </source>
</evidence>
<dbReference type="AlphaFoldDB" id="A0A1G9Y3U7"/>
<dbReference type="InterPro" id="IPR037950">
    <property type="entry name" value="PgdA-like"/>
</dbReference>
<keyword evidence="3" id="KW-1185">Reference proteome</keyword>
<dbReference type="eggNOG" id="COG0726">
    <property type="taxonomic scope" value="Bacteria"/>
</dbReference>
<dbReference type="GO" id="GO:0005975">
    <property type="term" value="P:carbohydrate metabolic process"/>
    <property type="evidence" value="ECO:0007669"/>
    <property type="project" value="InterPro"/>
</dbReference>